<dbReference type="Gene3D" id="3.40.220.10">
    <property type="entry name" value="Leucine Aminopeptidase, subunit E, domain 1"/>
    <property type="match status" value="1"/>
</dbReference>
<evidence type="ECO:0000256" key="2">
    <source>
        <dbReference type="ARBA" id="ARBA00009528"/>
    </source>
</evidence>
<dbReference type="InterPro" id="IPR023042">
    <property type="entry name" value="Peptidase_M17_leu_NH2_pept"/>
</dbReference>
<dbReference type="EMBL" id="UOGJ01000153">
    <property type="protein sequence ID" value="VAX38240.1"/>
    <property type="molecule type" value="Genomic_DNA"/>
</dbReference>
<evidence type="ECO:0000256" key="5">
    <source>
        <dbReference type="ARBA" id="ARBA00022670"/>
    </source>
</evidence>
<reference evidence="8" key="1">
    <citation type="submission" date="2018-06" db="EMBL/GenBank/DDBJ databases">
        <authorList>
            <person name="Zhirakovskaya E."/>
        </authorList>
    </citation>
    <scope>NUCLEOTIDE SEQUENCE</scope>
</reference>
<keyword evidence="5" id="KW-0645">Protease</keyword>
<accession>A0A3B1DSZ9</accession>
<dbReference type="PANTHER" id="PTHR11963">
    <property type="entry name" value="LEUCINE AMINOPEPTIDASE-RELATED"/>
    <property type="match status" value="1"/>
</dbReference>
<comment type="similarity">
    <text evidence="2">Belongs to the peptidase M17 family.</text>
</comment>
<dbReference type="GO" id="GO:0070006">
    <property type="term" value="F:metalloaminopeptidase activity"/>
    <property type="evidence" value="ECO:0007669"/>
    <property type="project" value="InterPro"/>
</dbReference>
<dbReference type="InterPro" id="IPR043472">
    <property type="entry name" value="Macro_dom-like"/>
</dbReference>
<keyword evidence="4 8" id="KW-0031">Aminopeptidase</keyword>
<dbReference type="PROSITE" id="PS00631">
    <property type="entry name" value="CYTOSOL_AP"/>
    <property type="match status" value="1"/>
</dbReference>
<dbReference type="PRINTS" id="PR00481">
    <property type="entry name" value="LAMNOPPTDASE"/>
</dbReference>
<evidence type="ECO:0000256" key="1">
    <source>
        <dbReference type="ARBA" id="ARBA00000135"/>
    </source>
</evidence>
<dbReference type="EC" id="3.4.11.1" evidence="3"/>
<evidence type="ECO:0000256" key="6">
    <source>
        <dbReference type="ARBA" id="ARBA00022801"/>
    </source>
</evidence>
<dbReference type="Pfam" id="PF02789">
    <property type="entry name" value="Peptidase_M17_N"/>
    <property type="match status" value="1"/>
</dbReference>
<dbReference type="CDD" id="cd00433">
    <property type="entry name" value="Peptidase_M17"/>
    <property type="match status" value="1"/>
</dbReference>
<dbReference type="SUPFAM" id="SSF52949">
    <property type="entry name" value="Macro domain-like"/>
    <property type="match status" value="1"/>
</dbReference>
<feature type="domain" description="Cytosol aminopeptidase" evidence="7">
    <location>
        <begin position="329"/>
        <end position="336"/>
    </location>
</feature>
<proteinExistence type="inferred from homology"/>
<dbReference type="Gene3D" id="3.40.630.10">
    <property type="entry name" value="Zn peptidases"/>
    <property type="match status" value="1"/>
</dbReference>
<organism evidence="8">
    <name type="scientific">hydrothermal vent metagenome</name>
    <dbReference type="NCBI Taxonomy" id="652676"/>
    <lineage>
        <taxon>unclassified sequences</taxon>
        <taxon>metagenomes</taxon>
        <taxon>ecological metagenomes</taxon>
    </lineage>
</organism>
<gene>
    <name evidence="8" type="ORF">MNBD_UNCLBAC01-2023</name>
</gene>
<keyword evidence="6 8" id="KW-0378">Hydrolase</keyword>
<evidence type="ECO:0000256" key="4">
    <source>
        <dbReference type="ARBA" id="ARBA00022438"/>
    </source>
</evidence>
<evidence type="ECO:0000313" key="8">
    <source>
        <dbReference type="EMBL" id="VAX38240.1"/>
    </source>
</evidence>
<protein>
    <recommendedName>
        <fullName evidence="3">leucyl aminopeptidase</fullName>
        <ecNumber evidence="3">3.4.11.1</ecNumber>
    </recommendedName>
</protein>
<dbReference type="Pfam" id="PF00883">
    <property type="entry name" value="Peptidase_M17"/>
    <property type="match status" value="1"/>
</dbReference>
<dbReference type="HAMAP" id="MF_00181">
    <property type="entry name" value="Cytosol_peptidase_M17"/>
    <property type="match status" value="1"/>
</dbReference>
<dbReference type="GO" id="GO:0030145">
    <property type="term" value="F:manganese ion binding"/>
    <property type="evidence" value="ECO:0007669"/>
    <property type="project" value="InterPro"/>
</dbReference>
<name>A0A3B1DSZ9_9ZZZZ</name>
<evidence type="ECO:0000259" key="7">
    <source>
        <dbReference type="PROSITE" id="PS00631"/>
    </source>
</evidence>
<evidence type="ECO:0000256" key="3">
    <source>
        <dbReference type="ARBA" id="ARBA00012565"/>
    </source>
</evidence>
<dbReference type="AlphaFoldDB" id="A0A3B1DSZ9"/>
<dbReference type="SUPFAM" id="SSF53187">
    <property type="entry name" value="Zn-dependent exopeptidases"/>
    <property type="match status" value="1"/>
</dbReference>
<dbReference type="InterPro" id="IPR011356">
    <property type="entry name" value="Leucine_aapep/pepB"/>
</dbReference>
<sequence length="485" mass="52527">MIAFRPSVKFDKQALIILFTKEQIKSKKFIIKNKIINEATTDLIFSGQFSGDDGQIFPLVVNKKLVLAVGIGASKDLSLTALRITVRKALLSSYLNEIKDVEIGLSNENFDEVIAVIEGALIGTYAWKKYLTKDKKNKTVDQKNIFIVTDKKKSYEDAVAICEGNNLTRDLINENADVADSVYIEKIIKGLIKGKKNIDIEVLNEKQMKAKGLGLHLAVNQGSNKEPKLIIVKYTGASKKDPYVALVGKGVTYDTGGLNLKPSGSIEGMKQDMSGTAAVVGTLKNTLSLKPKKNIIFACALAENAIGSGAYKPGDIFKGYAGKTVEIANTDAEGRLVLADAISYIIKNYKPAQLIDIATLTGACIVALGNDYTGLVSTDDKLANQLLEAAQKTDDRAWRLPSYPELKSSVKSKIADIRNLGFSKGAGGTITAAEFLRQFAEVDGTKWAHLDIAGTAFVDGAERMYFAHGATGAGVRLLTQFLKEK</sequence>
<dbReference type="GO" id="GO:0005737">
    <property type="term" value="C:cytoplasm"/>
    <property type="evidence" value="ECO:0007669"/>
    <property type="project" value="InterPro"/>
</dbReference>
<dbReference type="InterPro" id="IPR008283">
    <property type="entry name" value="Peptidase_M17_N"/>
</dbReference>
<dbReference type="GO" id="GO:0006508">
    <property type="term" value="P:proteolysis"/>
    <property type="evidence" value="ECO:0007669"/>
    <property type="project" value="UniProtKB-KW"/>
</dbReference>
<dbReference type="PANTHER" id="PTHR11963:SF23">
    <property type="entry name" value="CYTOSOL AMINOPEPTIDASE"/>
    <property type="match status" value="1"/>
</dbReference>
<comment type="catalytic activity">
    <reaction evidence="1">
        <text>Release of an N-terminal amino acid, Xaa-|-Yaa-, in which Xaa is preferably Leu, but may be other amino acids including Pro although not Arg or Lys, and Yaa may be Pro. Amino acid amides and methyl esters are also readily hydrolyzed, but rates on arylamides are exceedingly low.</text>
        <dbReference type="EC" id="3.4.11.1"/>
    </reaction>
</comment>
<dbReference type="InterPro" id="IPR000819">
    <property type="entry name" value="Peptidase_M17_C"/>
</dbReference>